<proteinExistence type="inferred from homology"/>
<dbReference type="RefSeq" id="WP_183544626.1">
    <property type="nucleotide sequence ID" value="NZ_BMQT01000002.1"/>
</dbReference>
<organism evidence="9 10">
    <name type="scientific">Nocardioides albus</name>
    <dbReference type="NCBI Taxonomy" id="1841"/>
    <lineage>
        <taxon>Bacteria</taxon>
        <taxon>Bacillati</taxon>
        <taxon>Actinomycetota</taxon>
        <taxon>Actinomycetes</taxon>
        <taxon>Propionibacteriales</taxon>
        <taxon>Nocardioidaceae</taxon>
        <taxon>Nocardioides</taxon>
    </lineage>
</organism>
<feature type="transmembrane region" description="Helical" evidence="7">
    <location>
        <begin position="284"/>
        <end position="304"/>
    </location>
</feature>
<evidence type="ECO:0000256" key="7">
    <source>
        <dbReference type="RuleBase" id="RU363032"/>
    </source>
</evidence>
<feature type="transmembrane region" description="Helical" evidence="7">
    <location>
        <begin position="101"/>
        <end position="122"/>
    </location>
</feature>
<gene>
    <name evidence="9" type="ORF">FHS12_001934</name>
</gene>
<evidence type="ECO:0000313" key="9">
    <source>
        <dbReference type="EMBL" id="MBB3088988.1"/>
    </source>
</evidence>
<comment type="subcellular location">
    <subcellularLocation>
        <location evidence="1 7">Cell membrane</location>
        <topology evidence="1 7">Multi-pass membrane protein</topology>
    </subcellularLocation>
</comment>
<name>A0A7W5F8C5_9ACTN</name>
<dbReference type="InterPro" id="IPR000515">
    <property type="entry name" value="MetI-like"/>
</dbReference>
<keyword evidence="2 7" id="KW-0813">Transport</keyword>
<dbReference type="Pfam" id="PF19300">
    <property type="entry name" value="BPD_transp_1_N"/>
    <property type="match status" value="1"/>
</dbReference>
<evidence type="ECO:0000256" key="1">
    <source>
        <dbReference type="ARBA" id="ARBA00004651"/>
    </source>
</evidence>
<sequence>MTRVLIGRLRVVVPTILLITILTFALRVIIPGGPADALLGGSDNPDTIKMINERYGLDQPIWQQYFSWLGGMLRGDLGTSYATGLPVSDVIGPRLASTVEIVGLGMLLAILAGGAIGMYAAIHRSTRLGRLVFAATGIGVSLPVFWFATIVAGILGVALRILPVNGYTPLADGLVPHLSSIAMPVVLIALPSTALMTRHVRSTMVAALESPYVRTAWAMGISSRRVYFDLALKNAIGPVVSFMPFLAATLVGELVIIDVVFVLPGLGSAIVDAVHFRDYPSLQAIVLLMSVAVVLLSLIADLVLTALDPRRRKEATT</sequence>
<dbReference type="EMBL" id="JACHXG010000004">
    <property type="protein sequence ID" value="MBB3088988.1"/>
    <property type="molecule type" value="Genomic_DNA"/>
</dbReference>
<keyword evidence="3" id="KW-1003">Cell membrane</keyword>
<keyword evidence="6 7" id="KW-0472">Membrane</keyword>
<keyword evidence="10" id="KW-1185">Reference proteome</keyword>
<evidence type="ECO:0000256" key="5">
    <source>
        <dbReference type="ARBA" id="ARBA00022989"/>
    </source>
</evidence>
<evidence type="ECO:0000313" key="10">
    <source>
        <dbReference type="Proteomes" id="UP000577707"/>
    </source>
</evidence>
<dbReference type="Pfam" id="PF00528">
    <property type="entry name" value="BPD_transp_1"/>
    <property type="match status" value="1"/>
</dbReference>
<dbReference type="AlphaFoldDB" id="A0A7W5F8C5"/>
<dbReference type="PANTHER" id="PTHR43163">
    <property type="entry name" value="DIPEPTIDE TRANSPORT SYSTEM PERMEASE PROTEIN DPPB-RELATED"/>
    <property type="match status" value="1"/>
</dbReference>
<dbReference type="InterPro" id="IPR035906">
    <property type="entry name" value="MetI-like_sf"/>
</dbReference>
<feature type="transmembrane region" description="Helical" evidence="7">
    <location>
        <begin position="242"/>
        <end position="264"/>
    </location>
</feature>
<comment type="similarity">
    <text evidence="7">Belongs to the binding-protein-dependent transport system permease family.</text>
</comment>
<feature type="transmembrane region" description="Helical" evidence="7">
    <location>
        <begin position="131"/>
        <end position="162"/>
    </location>
</feature>
<evidence type="ECO:0000256" key="4">
    <source>
        <dbReference type="ARBA" id="ARBA00022692"/>
    </source>
</evidence>
<evidence type="ECO:0000256" key="3">
    <source>
        <dbReference type="ARBA" id="ARBA00022475"/>
    </source>
</evidence>
<feature type="transmembrane region" description="Helical" evidence="7">
    <location>
        <begin position="12"/>
        <end position="30"/>
    </location>
</feature>
<dbReference type="InterPro" id="IPR045621">
    <property type="entry name" value="BPD_transp_1_N"/>
</dbReference>
<comment type="caution">
    <text evidence="9">The sequence shown here is derived from an EMBL/GenBank/DDBJ whole genome shotgun (WGS) entry which is preliminary data.</text>
</comment>
<feature type="domain" description="ABC transmembrane type-1" evidence="8">
    <location>
        <begin position="95"/>
        <end position="300"/>
    </location>
</feature>
<dbReference type="PANTHER" id="PTHR43163:SF6">
    <property type="entry name" value="DIPEPTIDE TRANSPORT SYSTEM PERMEASE PROTEIN DPPB-RELATED"/>
    <property type="match status" value="1"/>
</dbReference>
<feature type="transmembrane region" description="Helical" evidence="7">
    <location>
        <begin position="174"/>
        <end position="195"/>
    </location>
</feature>
<protein>
    <submittedName>
        <fullName evidence="9">Peptide/nickel transport system permease protein</fullName>
    </submittedName>
</protein>
<accession>A0A7W5F8C5</accession>
<dbReference type="Proteomes" id="UP000577707">
    <property type="component" value="Unassembled WGS sequence"/>
</dbReference>
<evidence type="ECO:0000256" key="6">
    <source>
        <dbReference type="ARBA" id="ARBA00023136"/>
    </source>
</evidence>
<dbReference type="Gene3D" id="1.10.3720.10">
    <property type="entry name" value="MetI-like"/>
    <property type="match status" value="1"/>
</dbReference>
<reference evidence="9 10" key="1">
    <citation type="submission" date="2020-08" db="EMBL/GenBank/DDBJ databases">
        <title>Genomic Encyclopedia of Type Strains, Phase III (KMG-III): the genomes of soil and plant-associated and newly described type strains.</title>
        <authorList>
            <person name="Whitman W."/>
        </authorList>
    </citation>
    <scope>NUCLEOTIDE SEQUENCE [LARGE SCALE GENOMIC DNA]</scope>
    <source>
        <strain evidence="9 10">CECT 3302</strain>
    </source>
</reference>
<evidence type="ECO:0000259" key="8">
    <source>
        <dbReference type="PROSITE" id="PS50928"/>
    </source>
</evidence>
<dbReference type="PROSITE" id="PS50928">
    <property type="entry name" value="ABC_TM1"/>
    <property type="match status" value="1"/>
</dbReference>
<dbReference type="GO" id="GO:0005886">
    <property type="term" value="C:plasma membrane"/>
    <property type="evidence" value="ECO:0007669"/>
    <property type="project" value="UniProtKB-SubCell"/>
</dbReference>
<dbReference type="SUPFAM" id="SSF161098">
    <property type="entry name" value="MetI-like"/>
    <property type="match status" value="1"/>
</dbReference>
<evidence type="ECO:0000256" key="2">
    <source>
        <dbReference type="ARBA" id="ARBA00022448"/>
    </source>
</evidence>
<dbReference type="GO" id="GO:0071916">
    <property type="term" value="F:dipeptide transmembrane transporter activity"/>
    <property type="evidence" value="ECO:0007669"/>
    <property type="project" value="TreeGrafter"/>
</dbReference>
<keyword evidence="4 7" id="KW-0812">Transmembrane</keyword>
<keyword evidence="5 7" id="KW-1133">Transmembrane helix</keyword>